<protein>
    <submittedName>
        <fullName evidence="2">Uncharacterized protein</fullName>
    </submittedName>
</protein>
<keyword evidence="1" id="KW-1133">Transmembrane helix</keyword>
<dbReference type="AlphaFoldDB" id="W9EFY3"/>
<dbReference type="RefSeq" id="WP_038069249.1">
    <property type="nucleotide sequence ID" value="NZ_AYSN01000030.1"/>
</dbReference>
<proteinExistence type="predicted"/>
<organism evidence="2 3">
    <name type="scientific">Thermoanaerobacterium aotearoense SCUT27</name>
    <dbReference type="NCBI Taxonomy" id="1421016"/>
    <lineage>
        <taxon>Bacteria</taxon>
        <taxon>Bacillati</taxon>
        <taxon>Bacillota</taxon>
        <taxon>Clostridia</taxon>
        <taxon>Thermoanaerobacterales</taxon>
        <taxon>Thermoanaerobacteraceae</taxon>
        <taxon>Thermoanaerobacterium</taxon>
    </lineage>
</organism>
<gene>
    <name evidence="2" type="ORF">V518_1218</name>
</gene>
<keyword evidence="1" id="KW-0472">Membrane</keyword>
<evidence type="ECO:0000313" key="3">
    <source>
        <dbReference type="Proteomes" id="UP000019481"/>
    </source>
</evidence>
<evidence type="ECO:0000313" key="2">
    <source>
        <dbReference type="EMBL" id="ETO38644.1"/>
    </source>
</evidence>
<dbReference type="PATRIC" id="fig|1421016.3.peg.1235"/>
<feature type="transmembrane region" description="Helical" evidence="1">
    <location>
        <begin position="29"/>
        <end position="48"/>
    </location>
</feature>
<keyword evidence="1" id="KW-0812">Transmembrane</keyword>
<sequence length="111" mass="12897">MKKEIRKIFFIILPTLIIVFSLTTVTNVYVNFTFVSLFNFIIVLSIFYDLKMIIKKIRALQAKESIKFLLYAAVTTVAILAYLIVFLWLIWCFTGALYTNGIIFINSRALK</sequence>
<dbReference type="EMBL" id="AYSN01000030">
    <property type="protein sequence ID" value="ETO38644.1"/>
    <property type="molecule type" value="Genomic_DNA"/>
</dbReference>
<keyword evidence="3" id="KW-1185">Reference proteome</keyword>
<feature type="transmembrane region" description="Helical" evidence="1">
    <location>
        <begin position="7"/>
        <end position="23"/>
    </location>
</feature>
<evidence type="ECO:0000256" key="1">
    <source>
        <dbReference type="SAM" id="Phobius"/>
    </source>
</evidence>
<name>W9EFY3_9THEO</name>
<reference evidence="2 3" key="1">
    <citation type="journal article" date="2014" name="Genome Announc.">
        <title>Draft Genome Sequence of an Anaerobic, Thermophilic Bacterium, Thermoanaerobacterium aotearoense SCUT27, Isolated from a Hot Spring in China.</title>
        <authorList>
            <person name="Ai H."/>
            <person name="Zhang J."/>
            <person name="Yang M."/>
            <person name="Yu P."/>
            <person name="Li S."/>
            <person name="Zhu M."/>
            <person name="Dong H."/>
            <person name="Wang S."/>
            <person name="Wang J."/>
        </authorList>
    </citation>
    <scope>NUCLEOTIDE SEQUENCE [LARGE SCALE GENOMIC DNA]</scope>
    <source>
        <strain evidence="2 3">SCUT27</strain>
    </source>
</reference>
<dbReference type="Proteomes" id="UP000019481">
    <property type="component" value="Unassembled WGS sequence"/>
</dbReference>
<feature type="transmembrane region" description="Helical" evidence="1">
    <location>
        <begin position="68"/>
        <end position="91"/>
    </location>
</feature>
<accession>W9EFY3</accession>
<comment type="caution">
    <text evidence="2">The sequence shown here is derived from an EMBL/GenBank/DDBJ whole genome shotgun (WGS) entry which is preliminary data.</text>
</comment>